<evidence type="ECO:0000313" key="1">
    <source>
        <dbReference type="EMBL" id="KAJ7406600.1"/>
    </source>
</evidence>
<reference evidence="1" key="1">
    <citation type="submission" date="2019-10" db="EMBL/GenBank/DDBJ databases">
        <authorList>
            <person name="Soares A.E.R."/>
            <person name="Aleixo A."/>
            <person name="Schneider P."/>
            <person name="Miyaki C.Y."/>
            <person name="Schneider M.P."/>
            <person name="Mello C."/>
            <person name="Vasconcelos A.T.R."/>
        </authorList>
    </citation>
    <scope>NUCLEOTIDE SEQUENCE</scope>
    <source>
        <tissue evidence="1">Muscle</tissue>
    </source>
</reference>
<dbReference type="PRINTS" id="PR01345">
    <property type="entry name" value="CERVTRCPTASE"/>
</dbReference>
<dbReference type="Proteomes" id="UP001145742">
    <property type="component" value="Unassembled WGS sequence"/>
</dbReference>
<comment type="caution">
    <text evidence="1">The sequence shown here is derived from an EMBL/GenBank/DDBJ whole genome shotgun (WGS) entry which is preliminary data.</text>
</comment>
<dbReference type="EMBL" id="WHWB01034642">
    <property type="protein sequence ID" value="KAJ7406600.1"/>
    <property type="molecule type" value="Genomic_DNA"/>
</dbReference>
<gene>
    <name evidence="1" type="ORF">WISP_132887</name>
</gene>
<keyword evidence="2" id="KW-1185">Reference proteome</keyword>
<accession>A0ABQ9CTW2</accession>
<protein>
    <submittedName>
        <fullName evidence="1">Uncharacterized protein</fullName>
    </submittedName>
</protein>
<organism evidence="1 2">
    <name type="scientific">Willisornis vidua</name>
    <name type="common">Xingu scale-backed antbird</name>
    <dbReference type="NCBI Taxonomy" id="1566151"/>
    <lineage>
        <taxon>Eukaryota</taxon>
        <taxon>Metazoa</taxon>
        <taxon>Chordata</taxon>
        <taxon>Craniata</taxon>
        <taxon>Vertebrata</taxon>
        <taxon>Euteleostomi</taxon>
        <taxon>Archelosauria</taxon>
        <taxon>Archosauria</taxon>
        <taxon>Dinosauria</taxon>
        <taxon>Saurischia</taxon>
        <taxon>Theropoda</taxon>
        <taxon>Coelurosauria</taxon>
        <taxon>Aves</taxon>
        <taxon>Neognathae</taxon>
        <taxon>Neoaves</taxon>
        <taxon>Telluraves</taxon>
        <taxon>Australaves</taxon>
        <taxon>Passeriformes</taxon>
        <taxon>Thamnophilidae</taxon>
        <taxon>Willisornis</taxon>
    </lineage>
</organism>
<proteinExistence type="predicted"/>
<name>A0ABQ9CTW2_9PASS</name>
<sequence length="141" mass="16308">MKLNKGKYRVLLLGRNNPRYQYSMGADLLESSSVEKDLGVLVDNKWSMSQQYAPVAEKANGILVCIRALLADQGRWSLPLYSAPVRLHVEFCVQFWAPLFKNDKELLEQVQWRATKMIRGLEHQSYKERLRELGLLSLKRG</sequence>
<dbReference type="PANTHER" id="PTHR33332">
    <property type="entry name" value="REVERSE TRANSCRIPTASE DOMAIN-CONTAINING PROTEIN"/>
    <property type="match status" value="1"/>
</dbReference>
<evidence type="ECO:0000313" key="2">
    <source>
        <dbReference type="Proteomes" id="UP001145742"/>
    </source>
</evidence>